<name>A0A6N3CRY1_STRSL</name>
<sequence length="648" mass="73198">MKKILKGLVKYLALTVLLACFLPLSLQRVQADEDEVEYSLPSYVGHLSIHDDGNATFTQEVTYDFDSDYKGQYVTLGKIGGYSIMDDPKVSATVNGKEKTDITVEKTDSYDGVKLKVYNSGSDGDRVVLKVTWQIQQLLNLYSDIAVLNWFPISDWDKGFGQVDFTVDGLDASQGELYAHTGYFGKDPQVKRTATGYQVHVDNLPSSGKLELHAYWPMTSTLRENNQAYLLHKTNEAEFFKKERDIKKSKENYRRIFYVILPLVILSFVLIGIFCYLIVLYSTRTPSFPRDARLYEAPQDLAPLVLAKNVYNQSFDKTGLKEETGGPLKFKYMVQATILDLIDRGYLTFRREGDSNILTRIEKEGLSSFEVSFLDMLFDGRMEIRDSEMFSRYYLDKDALEKQFKSARTSYERETIRSQGKRVKYQFSNDGYQVAKGVEKEEFALGLPKIYRDFSPKEKTFNLLGVAALVLSMLLCILSTLFLFAAFGSGLGFYYILGLLPIAGVTILFWYLVKRRRQRCLDATQISTYYQWHSFKNMIKSIPSFKESELESVILWNRILVYATLYGQAKKVSDVLKRYNIHLSNPSLDEFTYSAAPFIMMNNVNYLESYVSASDSVSSFSINSNSGSGGFGGGGFSGGGGGGGGGAF</sequence>
<keyword evidence="1" id="KW-1133">Transmembrane helix</keyword>
<dbReference type="RefSeq" id="WP_156685370.1">
    <property type="nucleotide sequence ID" value="NZ_CACRUJ010000008.1"/>
</dbReference>
<reference evidence="5" key="1">
    <citation type="submission" date="2019-11" db="EMBL/GenBank/DDBJ databases">
        <authorList>
            <person name="Feng L."/>
        </authorList>
    </citation>
    <scope>NUCLEOTIDE SEQUENCE</scope>
    <source>
        <strain evidence="5">SSalivariusLFYP6</strain>
    </source>
</reference>
<feature type="transmembrane region" description="Helical" evidence="1">
    <location>
        <begin position="493"/>
        <end position="513"/>
    </location>
</feature>
<evidence type="ECO:0008006" key="6">
    <source>
        <dbReference type="Google" id="ProtNLM"/>
    </source>
</evidence>
<dbReference type="AlphaFoldDB" id="A0A6N3CRY1"/>
<keyword evidence="2" id="KW-0732">Signal</keyword>
<feature type="signal peptide" evidence="2">
    <location>
        <begin position="1"/>
        <end position="31"/>
    </location>
</feature>
<dbReference type="EMBL" id="CACRUJ010000008">
    <property type="protein sequence ID" value="VYU18324.1"/>
    <property type="molecule type" value="Genomic_DNA"/>
</dbReference>
<evidence type="ECO:0000256" key="2">
    <source>
        <dbReference type="SAM" id="SignalP"/>
    </source>
</evidence>
<dbReference type="InterPro" id="IPR018702">
    <property type="entry name" value="DUF2207"/>
</dbReference>
<evidence type="ECO:0000256" key="1">
    <source>
        <dbReference type="SAM" id="Phobius"/>
    </source>
</evidence>
<proteinExistence type="predicted"/>
<keyword evidence="1" id="KW-0812">Transmembrane</keyword>
<protein>
    <recommendedName>
        <fullName evidence="6">DUF2207 domain-containing protein</fullName>
    </recommendedName>
</protein>
<feature type="domain" description="DUF2207" evidence="3">
    <location>
        <begin position="40"/>
        <end position="216"/>
    </location>
</feature>
<evidence type="ECO:0000259" key="4">
    <source>
        <dbReference type="Pfam" id="PF20990"/>
    </source>
</evidence>
<accession>A0A6N3CRY1</accession>
<gene>
    <name evidence="5" type="ORF">SSLFYP6_01749</name>
</gene>
<feature type="domain" description="Predicted membrane protein YciQ-like C-terminal" evidence="4">
    <location>
        <begin position="295"/>
        <end position="574"/>
    </location>
</feature>
<feature type="chain" id="PRO_5026682278" description="DUF2207 domain-containing protein" evidence="2">
    <location>
        <begin position="32"/>
        <end position="648"/>
    </location>
</feature>
<keyword evidence="1" id="KW-0472">Membrane</keyword>
<feature type="transmembrane region" description="Helical" evidence="1">
    <location>
        <begin position="256"/>
        <end position="281"/>
    </location>
</feature>
<evidence type="ECO:0000259" key="3">
    <source>
        <dbReference type="Pfam" id="PF09972"/>
    </source>
</evidence>
<dbReference type="Pfam" id="PF09972">
    <property type="entry name" value="DUF2207"/>
    <property type="match status" value="1"/>
</dbReference>
<dbReference type="Pfam" id="PF20990">
    <property type="entry name" value="DUF2207_C"/>
    <property type="match status" value="1"/>
</dbReference>
<feature type="transmembrane region" description="Helical" evidence="1">
    <location>
        <begin position="461"/>
        <end position="487"/>
    </location>
</feature>
<organism evidence="5">
    <name type="scientific">Streptococcus salivarius</name>
    <dbReference type="NCBI Taxonomy" id="1304"/>
    <lineage>
        <taxon>Bacteria</taxon>
        <taxon>Bacillati</taxon>
        <taxon>Bacillota</taxon>
        <taxon>Bacilli</taxon>
        <taxon>Lactobacillales</taxon>
        <taxon>Streptococcaceae</taxon>
        <taxon>Streptococcus</taxon>
    </lineage>
</organism>
<dbReference type="InterPro" id="IPR048389">
    <property type="entry name" value="YciQ-like_C"/>
</dbReference>
<evidence type="ECO:0000313" key="5">
    <source>
        <dbReference type="EMBL" id="VYU18324.1"/>
    </source>
</evidence>